<dbReference type="KEGG" id="llu:AKJ09_02027"/>
<dbReference type="Proteomes" id="UP000064967">
    <property type="component" value="Chromosome"/>
</dbReference>
<organism evidence="2 3">
    <name type="scientific">Labilithrix luteola</name>
    <dbReference type="NCBI Taxonomy" id="1391654"/>
    <lineage>
        <taxon>Bacteria</taxon>
        <taxon>Pseudomonadati</taxon>
        <taxon>Myxococcota</taxon>
        <taxon>Polyangia</taxon>
        <taxon>Polyangiales</taxon>
        <taxon>Labilitrichaceae</taxon>
        <taxon>Labilithrix</taxon>
    </lineage>
</organism>
<feature type="region of interest" description="Disordered" evidence="1">
    <location>
        <begin position="36"/>
        <end position="64"/>
    </location>
</feature>
<accession>A0A0K1PPB1</accession>
<evidence type="ECO:0000256" key="1">
    <source>
        <dbReference type="SAM" id="MobiDB-lite"/>
    </source>
</evidence>
<dbReference type="STRING" id="1391654.AKJ09_02027"/>
<evidence type="ECO:0000313" key="3">
    <source>
        <dbReference type="Proteomes" id="UP000064967"/>
    </source>
</evidence>
<proteinExistence type="predicted"/>
<sequence length="64" mass="7350">MTPRSVLARRRRTNRRSREVTASLGAVRTAVGVRLSRTARAGNKREHQHDDTERERRMLHGTTA</sequence>
<name>A0A0K1PPB1_9BACT</name>
<feature type="compositionally biased region" description="Basic and acidic residues" evidence="1">
    <location>
        <begin position="43"/>
        <end position="58"/>
    </location>
</feature>
<evidence type="ECO:0000313" key="2">
    <source>
        <dbReference type="EMBL" id="AKU95363.1"/>
    </source>
</evidence>
<dbReference type="EMBL" id="CP012333">
    <property type="protein sequence ID" value="AKU95363.1"/>
    <property type="molecule type" value="Genomic_DNA"/>
</dbReference>
<keyword evidence="3" id="KW-1185">Reference proteome</keyword>
<protein>
    <submittedName>
        <fullName evidence="2">Uncharacterized protein</fullName>
    </submittedName>
</protein>
<dbReference type="AlphaFoldDB" id="A0A0K1PPB1"/>
<reference evidence="2 3" key="1">
    <citation type="submission" date="2015-08" db="EMBL/GenBank/DDBJ databases">
        <authorList>
            <person name="Babu N.S."/>
            <person name="Beckwith C.J."/>
            <person name="Beseler K.G."/>
            <person name="Brison A."/>
            <person name="Carone J.V."/>
            <person name="Caskin T.P."/>
            <person name="Diamond M."/>
            <person name="Durham M.E."/>
            <person name="Foxe J.M."/>
            <person name="Go M."/>
            <person name="Henderson B.A."/>
            <person name="Jones I.B."/>
            <person name="McGettigan J.A."/>
            <person name="Micheletti S.J."/>
            <person name="Nasrallah M.E."/>
            <person name="Ortiz D."/>
            <person name="Piller C.R."/>
            <person name="Privatt S.R."/>
            <person name="Schneider S.L."/>
            <person name="Sharp S."/>
            <person name="Smith T.C."/>
            <person name="Stanton J.D."/>
            <person name="Ullery H.E."/>
            <person name="Wilson R.J."/>
            <person name="Serrano M.G."/>
            <person name="Buck G."/>
            <person name="Lee V."/>
            <person name="Wang Y."/>
            <person name="Carvalho R."/>
            <person name="Voegtly L."/>
            <person name="Shi R."/>
            <person name="Duckworth R."/>
            <person name="Johnson A."/>
            <person name="Loviza R."/>
            <person name="Walstead R."/>
            <person name="Shah Z."/>
            <person name="Kiflezghi M."/>
            <person name="Wade K."/>
            <person name="Ball S.L."/>
            <person name="Bradley K.W."/>
            <person name="Asai D.J."/>
            <person name="Bowman C.A."/>
            <person name="Russell D.A."/>
            <person name="Pope W.H."/>
            <person name="Jacobs-Sera D."/>
            <person name="Hendrix R.W."/>
            <person name="Hatfull G.F."/>
        </authorList>
    </citation>
    <scope>NUCLEOTIDE SEQUENCE [LARGE SCALE GENOMIC DNA]</scope>
    <source>
        <strain evidence="2 3">DSM 27648</strain>
    </source>
</reference>
<gene>
    <name evidence="2" type="ORF">AKJ09_02027</name>
</gene>